<evidence type="ECO:0000313" key="3">
    <source>
        <dbReference type="EMBL" id="RDS76371.1"/>
    </source>
</evidence>
<dbReference type="PANTHER" id="PTHR35562:SF2">
    <property type="entry name" value="DNA ENDONUCLEASE SMRA-RELATED"/>
    <property type="match status" value="1"/>
</dbReference>
<dbReference type="EMBL" id="QRBB01000001">
    <property type="protein sequence ID" value="RDS76371.1"/>
    <property type="molecule type" value="Genomic_DNA"/>
</dbReference>
<dbReference type="AlphaFoldDB" id="A0A395LI72"/>
<dbReference type="PANTHER" id="PTHR35562">
    <property type="entry name" value="DNA ENDONUCLEASE SMRA-RELATED"/>
    <property type="match status" value="1"/>
</dbReference>
<dbReference type="SUPFAM" id="SSF160443">
    <property type="entry name" value="SMR domain-like"/>
    <property type="match status" value="1"/>
</dbReference>
<gene>
    <name evidence="3" type="ORF">DL238_01255</name>
</gene>
<name>A0A395LI72_9SPHN</name>
<keyword evidence="4" id="KW-1185">Reference proteome</keyword>
<organism evidence="3 4">
    <name type="scientific">Alteriqipengyuania lutimaris</name>
    <dbReference type="NCBI Taxonomy" id="1538146"/>
    <lineage>
        <taxon>Bacteria</taxon>
        <taxon>Pseudomonadati</taxon>
        <taxon>Pseudomonadota</taxon>
        <taxon>Alphaproteobacteria</taxon>
        <taxon>Sphingomonadales</taxon>
        <taxon>Erythrobacteraceae</taxon>
        <taxon>Alteriqipengyuania</taxon>
    </lineage>
</organism>
<dbReference type="Proteomes" id="UP000254101">
    <property type="component" value="Unassembled WGS sequence"/>
</dbReference>
<feature type="domain" description="Smr" evidence="2">
    <location>
        <begin position="103"/>
        <end position="192"/>
    </location>
</feature>
<dbReference type="Pfam" id="PF01713">
    <property type="entry name" value="Smr"/>
    <property type="match status" value="1"/>
</dbReference>
<comment type="caution">
    <text evidence="3">The sequence shown here is derived from an EMBL/GenBank/DDBJ whole genome shotgun (WGS) entry which is preliminary data.</text>
</comment>
<protein>
    <submittedName>
        <fullName evidence="3">DNA mismatch repair protein MutS</fullName>
    </submittedName>
</protein>
<feature type="region of interest" description="Disordered" evidence="1">
    <location>
        <begin position="1"/>
        <end position="91"/>
    </location>
</feature>
<evidence type="ECO:0000256" key="1">
    <source>
        <dbReference type="SAM" id="MobiDB-lite"/>
    </source>
</evidence>
<dbReference type="Gene3D" id="3.30.1370.110">
    <property type="match status" value="1"/>
</dbReference>
<proteinExistence type="predicted"/>
<evidence type="ECO:0000313" key="4">
    <source>
        <dbReference type="Proteomes" id="UP000254101"/>
    </source>
</evidence>
<dbReference type="InterPro" id="IPR002625">
    <property type="entry name" value="Smr_dom"/>
</dbReference>
<sequence>MRPPRNFPRGLSEEESAAWAKLAESVTPLGPRSPKPAATAPAPPPKSVSPVATARPSPPPMPKAAERSPAPPARPVRRNPPGNLDSHWDRRLKTGEIVPDLSLDLHDHGLDRAYSRLMGGMAQARGMGARTVLVVTGKPRGGDAADRGERRGAIRAKILDWLAASEHGEAIAAIRKAHRRHGGDGALYIVLRRGG</sequence>
<accession>A0A395LI72</accession>
<evidence type="ECO:0000259" key="2">
    <source>
        <dbReference type="Pfam" id="PF01713"/>
    </source>
</evidence>
<dbReference type="OrthoDB" id="7165597at2"/>
<reference evidence="3 4" key="1">
    <citation type="submission" date="2018-07" db="EMBL/GenBank/DDBJ databases">
        <title>Erythrobacter nanhaiensis sp. nov., a novel member of the genus Erythrobacter isolated from the South China Sea.</title>
        <authorList>
            <person name="Chen X."/>
            <person name="Liu J."/>
        </authorList>
    </citation>
    <scope>NUCLEOTIDE SEQUENCE [LARGE SCALE GENOMIC DNA]</scope>
    <source>
        <strain evidence="3 4">S-5</strain>
    </source>
</reference>
<dbReference type="InterPro" id="IPR036063">
    <property type="entry name" value="Smr_dom_sf"/>
</dbReference>